<dbReference type="Gene3D" id="3.40.50.2000">
    <property type="entry name" value="Glycogen Phosphorylase B"/>
    <property type="match status" value="2"/>
</dbReference>
<evidence type="ECO:0000259" key="2">
    <source>
        <dbReference type="Pfam" id="PF06722"/>
    </source>
</evidence>
<dbReference type="PANTHER" id="PTHR48050">
    <property type="entry name" value="STEROL 3-BETA-GLUCOSYLTRANSFERASE"/>
    <property type="match status" value="1"/>
</dbReference>
<proteinExistence type="predicted"/>
<dbReference type="OrthoDB" id="5835829at2759"/>
<reference evidence="3 4" key="1">
    <citation type="submission" date="2016-03" db="EMBL/GenBank/DDBJ databases">
        <authorList>
            <person name="Ploux O."/>
        </authorList>
    </citation>
    <scope>NUCLEOTIDE SEQUENCE [LARGE SCALE GENOMIC DNA]</scope>
    <source>
        <strain evidence="3 4">UAMH 11012</strain>
    </source>
</reference>
<evidence type="ECO:0000256" key="1">
    <source>
        <dbReference type="ARBA" id="ARBA00022679"/>
    </source>
</evidence>
<dbReference type="PANTHER" id="PTHR48050:SF13">
    <property type="entry name" value="STEROL 3-BETA-GLUCOSYLTRANSFERASE UGT80A2"/>
    <property type="match status" value="1"/>
</dbReference>
<organism evidence="3 4">
    <name type="scientific">Phialocephala subalpina</name>
    <dbReference type="NCBI Taxonomy" id="576137"/>
    <lineage>
        <taxon>Eukaryota</taxon>
        <taxon>Fungi</taxon>
        <taxon>Dikarya</taxon>
        <taxon>Ascomycota</taxon>
        <taxon>Pezizomycotina</taxon>
        <taxon>Leotiomycetes</taxon>
        <taxon>Helotiales</taxon>
        <taxon>Mollisiaceae</taxon>
        <taxon>Phialocephala</taxon>
        <taxon>Phialocephala fortinii species complex</taxon>
    </lineage>
</organism>
<feature type="domain" description="Erythromycin biosynthesis protein CIII-like C-terminal" evidence="2">
    <location>
        <begin position="312"/>
        <end position="428"/>
    </location>
</feature>
<protein>
    <submittedName>
        <fullName evidence="3">Related to N-glycosyltransferase</fullName>
    </submittedName>
</protein>
<keyword evidence="4" id="KW-1185">Reference proteome</keyword>
<dbReference type="GO" id="GO:0008194">
    <property type="term" value="F:UDP-glycosyltransferase activity"/>
    <property type="evidence" value="ECO:0007669"/>
    <property type="project" value="InterPro"/>
</dbReference>
<keyword evidence="1 3" id="KW-0808">Transferase</keyword>
<dbReference type="Pfam" id="PF06722">
    <property type="entry name" value="EryCIII-like_C"/>
    <property type="match status" value="1"/>
</dbReference>
<accession>A0A1L7XBC4</accession>
<dbReference type="GO" id="GO:0016758">
    <property type="term" value="F:hexosyltransferase activity"/>
    <property type="evidence" value="ECO:0007669"/>
    <property type="project" value="UniProtKB-ARBA"/>
</dbReference>
<dbReference type="EMBL" id="FJOG01000020">
    <property type="protein sequence ID" value="CZR62296.1"/>
    <property type="molecule type" value="Genomic_DNA"/>
</dbReference>
<dbReference type="InterPro" id="IPR002213">
    <property type="entry name" value="UDP_glucos_trans"/>
</dbReference>
<dbReference type="InterPro" id="IPR050426">
    <property type="entry name" value="Glycosyltransferase_28"/>
</dbReference>
<gene>
    <name evidence="3" type="ORF">PAC_12193</name>
</gene>
<sequence length="449" mass="49379">MAETKPLIVFGCTPVFGHLLPVRKIAKGLIQRGYEVTFVSCSHYQKLFEEVGCNYVAIEGYGDWYEAELKTRFAHRDTLPPGPVQLAWDVEYCFVRVIPTQHEAMQKAIKLNMERYPGRPIVQLSEGVFQGSLPVTLGAGIKPTATMGIGVIPMPLSSRDTAPFGPGLPPPSTDDQREQYAAMSKQVGETFFGKCQEVWWEMLAETGAKKPSIPLLDAPFHLQDRFLQMCPPSAEYPRSDAPDSIRFSGGIPKGAREPMTDRSSFWKEITTNKGDKDVVLVCQGTIALNYNDLIIPAINALKDRPNTIVVAVLGIKGKTLPEGTVIPDNARVADYISFDDILPYCSTFVTNGGYGAFQHSISNGVPVVCGGTTEDKPEVCSRVEWSGMGINLKTAQPTEKQLLEAVDEIIKNPKYLTRAKEMKAEMDEYDPIGVVAKNIDELAAEKAAK</sequence>
<dbReference type="STRING" id="576137.A0A1L7XBC4"/>
<evidence type="ECO:0000313" key="3">
    <source>
        <dbReference type="EMBL" id="CZR62296.1"/>
    </source>
</evidence>
<dbReference type="Proteomes" id="UP000184330">
    <property type="component" value="Unassembled WGS sequence"/>
</dbReference>
<name>A0A1L7XBC4_9HELO</name>
<dbReference type="CDD" id="cd03784">
    <property type="entry name" value="GT1_Gtf-like"/>
    <property type="match status" value="1"/>
</dbReference>
<dbReference type="SUPFAM" id="SSF53756">
    <property type="entry name" value="UDP-Glycosyltransferase/glycogen phosphorylase"/>
    <property type="match status" value="1"/>
</dbReference>
<dbReference type="AlphaFoldDB" id="A0A1L7XBC4"/>
<evidence type="ECO:0000313" key="4">
    <source>
        <dbReference type="Proteomes" id="UP000184330"/>
    </source>
</evidence>
<dbReference type="InterPro" id="IPR010610">
    <property type="entry name" value="EryCIII-like_C"/>
</dbReference>